<name>A0ABP4VX74_9ACTN</name>
<dbReference type="EMBL" id="BAAALS010000003">
    <property type="protein sequence ID" value="GAA1739422.1"/>
    <property type="molecule type" value="Genomic_DNA"/>
</dbReference>
<evidence type="ECO:0000313" key="2">
    <source>
        <dbReference type="Proteomes" id="UP001500655"/>
    </source>
</evidence>
<keyword evidence="2" id="KW-1185">Reference proteome</keyword>
<dbReference type="RefSeq" id="WP_344076866.1">
    <property type="nucleotide sequence ID" value="NZ_BAAALS010000003.1"/>
</dbReference>
<comment type="caution">
    <text evidence="1">The sequence shown here is derived from an EMBL/GenBank/DDBJ whole genome shotgun (WGS) entry which is preliminary data.</text>
</comment>
<reference evidence="2" key="1">
    <citation type="journal article" date="2019" name="Int. J. Syst. Evol. Microbiol.">
        <title>The Global Catalogue of Microorganisms (GCM) 10K type strain sequencing project: providing services to taxonomists for standard genome sequencing and annotation.</title>
        <authorList>
            <consortium name="The Broad Institute Genomics Platform"/>
            <consortium name="The Broad Institute Genome Sequencing Center for Infectious Disease"/>
            <person name="Wu L."/>
            <person name="Ma J."/>
        </authorList>
    </citation>
    <scope>NUCLEOTIDE SEQUENCE [LARGE SCALE GENOMIC DNA]</scope>
    <source>
        <strain evidence="2">JCM 13249</strain>
    </source>
</reference>
<accession>A0ABP4VX74</accession>
<organism evidence="1 2">
    <name type="scientific">Luedemannella helvata</name>
    <dbReference type="NCBI Taxonomy" id="349315"/>
    <lineage>
        <taxon>Bacteria</taxon>
        <taxon>Bacillati</taxon>
        <taxon>Actinomycetota</taxon>
        <taxon>Actinomycetes</taxon>
        <taxon>Micromonosporales</taxon>
        <taxon>Micromonosporaceae</taxon>
        <taxon>Luedemannella</taxon>
    </lineage>
</organism>
<sequence>MTARTPPDLGTAVMIQRWRRVSFLHWPYPVSAVQPLLPPGLTVQSFDATAWVGIIPLLMDGVRPPGVPPVPWLSRFPETNLRTYVTGPDGRAGIFFLSVDAARLPAVLGARASLGLPYHWSTMSIHADAGTVRYRGLRRGGRAGYDLVLRPGSPIEAGPLDDFLTARYRLYSAHLGRCVAVDVTHRPWRLRSGTAVHLHEDLVIAAGLPAPNGAPLVHVAEPVKVRIGLPSVLT</sequence>
<gene>
    <name evidence="1" type="ORF">GCM10009681_07740</name>
</gene>
<protein>
    <submittedName>
        <fullName evidence="1">YqjF family protein</fullName>
    </submittedName>
</protein>
<dbReference type="PANTHER" id="PTHR39186">
    <property type="entry name" value="DUF2071 FAMILY PROTEIN"/>
    <property type="match status" value="1"/>
</dbReference>
<evidence type="ECO:0000313" key="1">
    <source>
        <dbReference type="EMBL" id="GAA1739422.1"/>
    </source>
</evidence>
<proteinExistence type="predicted"/>
<dbReference type="Proteomes" id="UP001500655">
    <property type="component" value="Unassembled WGS sequence"/>
</dbReference>
<dbReference type="SUPFAM" id="SSF160104">
    <property type="entry name" value="Acetoacetate decarboxylase-like"/>
    <property type="match status" value="1"/>
</dbReference>
<dbReference type="InterPro" id="IPR023375">
    <property type="entry name" value="ADC_dom_sf"/>
</dbReference>
<dbReference type="PANTHER" id="PTHR39186:SF1">
    <property type="entry name" value="DUF2071 DOMAIN-CONTAINING PROTEIN"/>
    <property type="match status" value="1"/>
</dbReference>
<dbReference type="InterPro" id="IPR018644">
    <property type="entry name" value="DUF2071"/>
</dbReference>
<dbReference type="Pfam" id="PF09844">
    <property type="entry name" value="DUF2071"/>
    <property type="match status" value="1"/>
</dbReference>